<organism evidence="1">
    <name type="scientific">marine metagenome</name>
    <dbReference type="NCBI Taxonomy" id="408172"/>
    <lineage>
        <taxon>unclassified sequences</taxon>
        <taxon>metagenomes</taxon>
        <taxon>ecological metagenomes</taxon>
    </lineage>
</organism>
<accession>A0A382XXH6</accession>
<protein>
    <submittedName>
        <fullName evidence="1">Uncharacterized protein</fullName>
    </submittedName>
</protein>
<dbReference type="AlphaFoldDB" id="A0A382XXH6"/>
<dbReference type="EMBL" id="UINC01171013">
    <property type="protein sequence ID" value="SVD75345.1"/>
    <property type="molecule type" value="Genomic_DNA"/>
</dbReference>
<name>A0A382XXH6_9ZZZZ</name>
<proteinExistence type="predicted"/>
<sequence>MNRILSLTVASIIATVILLTLVTEASPSAPTDQAITNGWFFSQTGDGSGNGYSVTDEAGIPYWTFFQEAGGVQALGYPVSQRWNHGPFTYQAFQKAVLQWQPEQGMFYANTYDELSVLGRDPWLDAFRLTPPPQAFPEDKGKPFETVKQNHLRLLDNNPAIKTKWYKNSDWL</sequence>
<reference evidence="1" key="1">
    <citation type="submission" date="2018-05" db="EMBL/GenBank/DDBJ databases">
        <authorList>
            <person name="Lanie J.A."/>
            <person name="Ng W.-L."/>
            <person name="Kazmierczak K.M."/>
            <person name="Andrzejewski T.M."/>
            <person name="Davidsen T.M."/>
            <person name="Wayne K.J."/>
            <person name="Tettelin H."/>
            <person name="Glass J.I."/>
            <person name="Rusch D."/>
            <person name="Podicherti R."/>
            <person name="Tsui H.-C.T."/>
            <person name="Winkler M.E."/>
        </authorList>
    </citation>
    <scope>NUCLEOTIDE SEQUENCE</scope>
</reference>
<gene>
    <name evidence="1" type="ORF">METZ01_LOCUS428199</name>
</gene>
<evidence type="ECO:0000313" key="1">
    <source>
        <dbReference type="EMBL" id="SVD75345.1"/>
    </source>
</evidence>
<feature type="non-terminal residue" evidence="1">
    <location>
        <position position="172"/>
    </location>
</feature>